<accession>A0A4Y8L8M0</accession>
<dbReference type="PANTHER" id="PTHR42834">
    <property type="entry name" value="ENDONUCLEASE/EXONUCLEASE/PHOSPHATASE FAMILY PROTEIN (AFU_ORTHOLOGUE AFUA_3G09210)"/>
    <property type="match status" value="1"/>
</dbReference>
<evidence type="ECO:0000313" key="4">
    <source>
        <dbReference type="Proteomes" id="UP000297861"/>
    </source>
</evidence>
<dbReference type="RefSeq" id="WP_134436118.1">
    <property type="nucleotide sequence ID" value="NZ_SOML01000004.1"/>
</dbReference>
<evidence type="ECO:0000259" key="2">
    <source>
        <dbReference type="Pfam" id="PF19580"/>
    </source>
</evidence>
<keyword evidence="3" id="KW-0378">Hydrolase</keyword>
<organism evidence="3 4">
    <name type="scientific">Dysgonomonas capnocytophagoides</name>
    <dbReference type="NCBI Taxonomy" id="45254"/>
    <lineage>
        <taxon>Bacteria</taxon>
        <taxon>Pseudomonadati</taxon>
        <taxon>Bacteroidota</taxon>
        <taxon>Bacteroidia</taxon>
        <taxon>Bacteroidales</taxon>
        <taxon>Dysgonomonadaceae</taxon>
        <taxon>Dysgonomonas</taxon>
    </lineage>
</organism>
<evidence type="ECO:0000256" key="1">
    <source>
        <dbReference type="SAM" id="SignalP"/>
    </source>
</evidence>
<dbReference type="GO" id="GO:0004527">
    <property type="term" value="F:exonuclease activity"/>
    <property type="evidence" value="ECO:0007669"/>
    <property type="project" value="UniProtKB-KW"/>
</dbReference>
<dbReference type="Gene3D" id="3.60.10.10">
    <property type="entry name" value="Endonuclease/exonuclease/phosphatase"/>
    <property type="match status" value="1"/>
</dbReference>
<dbReference type="PANTHER" id="PTHR42834:SF1">
    <property type="entry name" value="ENDONUCLEASE_EXONUCLEASE_PHOSPHATASE FAMILY PROTEIN (AFU_ORTHOLOGUE AFUA_3G09210)"/>
    <property type="match status" value="1"/>
</dbReference>
<feature type="signal peptide" evidence="1">
    <location>
        <begin position="1"/>
        <end position="21"/>
    </location>
</feature>
<dbReference type="Proteomes" id="UP000297861">
    <property type="component" value="Unassembled WGS sequence"/>
</dbReference>
<dbReference type="EMBL" id="SOML01000004">
    <property type="protein sequence ID" value="TFD96836.1"/>
    <property type="molecule type" value="Genomic_DNA"/>
</dbReference>
<dbReference type="STRING" id="1121485.GCA_000426485_00280"/>
<comment type="caution">
    <text evidence="3">The sequence shown here is derived from an EMBL/GenBank/DDBJ whole genome shotgun (WGS) entry which is preliminary data.</text>
</comment>
<keyword evidence="1" id="KW-0732">Signal</keyword>
<feature type="domain" description="Endonuclease/exonuclease/phosphatase" evidence="2">
    <location>
        <begin position="30"/>
        <end position="340"/>
    </location>
</feature>
<keyword evidence="3" id="KW-0540">Nuclease</keyword>
<protein>
    <submittedName>
        <fullName evidence="3">Endonuclease/exonuclease/phosphatase family protein</fullName>
    </submittedName>
</protein>
<feature type="chain" id="PRO_5021412390" evidence="1">
    <location>
        <begin position="22"/>
        <end position="343"/>
    </location>
</feature>
<dbReference type="InterPro" id="IPR005135">
    <property type="entry name" value="Endo/exonuclease/phosphatase"/>
</dbReference>
<proteinExistence type="predicted"/>
<dbReference type="SUPFAM" id="SSF56219">
    <property type="entry name" value="DNase I-like"/>
    <property type="match status" value="1"/>
</dbReference>
<keyword evidence="3" id="KW-0269">Exonuclease</keyword>
<dbReference type="GO" id="GO:0004519">
    <property type="term" value="F:endonuclease activity"/>
    <property type="evidence" value="ECO:0007669"/>
    <property type="project" value="UniProtKB-KW"/>
</dbReference>
<dbReference type="InterPro" id="IPR036691">
    <property type="entry name" value="Endo/exonu/phosph_ase_sf"/>
</dbReference>
<dbReference type="Pfam" id="PF19580">
    <property type="entry name" value="Exo_endo_phos_3"/>
    <property type="match status" value="1"/>
</dbReference>
<sequence>MKRNKLILFFCALSLSAVTFGQKKYNVYSAAFYNVENLFDTNNDEGVNDEEFTPSGNKAWTADKYNKKLNNIASVMSKLAREYCPGGPALIGVAEIENRGVLEDLLKTREMSGMGYQIVHYDSPDIRGVDVGLLYNPSIFKVTSSKVYAYNLPENPDFKTRDQLLVSGTLAGDPFHVIVNHWPSRYGSKSSQLREFAASITKHIADSIYQADSSAKIVIMGDLNDDPVDKSTRIVLDAKRNRKDVKPGGLYNTMWGFYDKGIGSLVYQNKWNLFDQIIISESLLGDDRSSLKFWKAEIFNRDFLIQKEGKNKGYPLRTFSGDTFLNGYSDHFPTLIYMIKEVD</sequence>
<name>A0A4Y8L8M0_9BACT</name>
<keyword evidence="3" id="KW-0255">Endonuclease</keyword>
<dbReference type="AlphaFoldDB" id="A0A4Y8L8M0"/>
<dbReference type="OrthoDB" id="9802724at2"/>
<gene>
    <name evidence="3" type="ORF">E2605_08455</name>
</gene>
<evidence type="ECO:0000313" key="3">
    <source>
        <dbReference type="EMBL" id="TFD96836.1"/>
    </source>
</evidence>
<keyword evidence="4" id="KW-1185">Reference proteome</keyword>
<reference evidence="3 4" key="1">
    <citation type="submission" date="2019-03" db="EMBL/GenBank/DDBJ databases">
        <title>San Antonio Military Medical Center submission to MRSN (WRAIR), pending publication.</title>
        <authorList>
            <person name="Blyth D.M."/>
            <person name="Mccarthy S.L."/>
            <person name="Schall S.E."/>
            <person name="Stam J.A."/>
            <person name="Ong A.C."/>
            <person name="Mcgann P.T."/>
        </authorList>
    </citation>
    <scope>NUCLEOTIDE SEQUENCE [LARGE SCALE GENOMIC DNA]</scope>
    <source>
        <strain evidence="3 4">MRSN571793</strain>
    </source>
</reference>